<proteinExistence type="predicted"/>
<name>A0AAD8V4X6_9PEZI</name>
<evidence type="ECO:0008006" key="3">
    <source>
        <dbReference type="Google" id="ProtNLM"/>
    </source>
</evidence>
<evidence type="ECO:0000313" key="1">
    <source>
        <dbReference type="EMBL" id="KAK1589804.1"/>
    </source>
</evidence>
<organism evidence="1 2">
    <name type="scientific">Colletotrichum navitas</name>
    <dbReference type="NCBI Taxonomy" id="681940"/>
    <lineage>
        <taxon>Eukaryota</taxon>
        <taxon>Fungi</taxon>
        <taxon>Dikarya</taxon>
        <taxon>Ascomycota</taxon>
        <taxon>Pezizomycotina</taxon>
        <taxon>Sordariomycetes</taxon>
        <taxon>Hypocreomycetidae</taxon>
        <taxon>Glomerellales</taxon>
        <taxon>Glomerellaceae</taxon>
        <taxon>Colletotrichum</taxon>
        <taxon>Colletotrichum graminicola species complex</taxon>
    </lineage>
</organism>
<reference evidence="1" key="1">
    <citation type="submission" date="2021-06" db="EMBL/GenBank/DDBJ databases">
        <title>Comparative genomics, transcriptomics and evolutionary studies reveal genomic signatures of adaptation to plant cell wall in hemibiotrophic fungi.</title>
        <authorList>
            <consortium name="DOE Joint Genome Institute"/>
            <person name="Baroncelli R."/>
            <person name="Diaz J.F."/>
            <person name="Benocci T."/>
            <person name="Peng M."/>
            <person name="Battaglia E."/>
            <person name="Haridas S."/>
            <person name="Andreopoulos W."/>
            <person name="Labutti K."/>
            <person name="Pangilinan J."/>
            <person name="Floch G.L."/>
            <person name="Makela M.R."/>
            <person name="Henrissat B."/>
            <person name="Grigoriev I.V."/>
            <person name="Crouch J.A."/>
            <person name="De Vries R.P."/>
            <person name="Sukno S.A."/>
            <person name="Thon M.R."/>
        </authorList>
    </citation>
    <scope>NUCLEOTIDE SEQUENCE</scope>
    <source>
        <strain evidence="1">CBS 125086</strain>
    </source>
</reference>
<gene>
    <name evidence="1" type="ORF">LY79DRAFT_688536</name>
</gene>
<dbReference type="Proteomes" id="UP001230504">
    <property type="component" value="Unassembled WGS sequence"/>
</dbReference>
<accession>A0AAD8V4X6</accession>
<comment type="caution">
    <text evidence="1">The sequence shown here is derived from an EMBL/GenBank/DDBJ whole genome shotgun (WGS) entry which is preliminary data.</text>
</comment>
<protein>
    <recommendedName>
        <fullName evidence="3">Fungal specific transcription factor</fullName>
    </recommendedName>
</protein>
<keyword evidence="2" id="KW-1185">Reference proteome</keyword>
<dbReference type="GeneID" id="85448938"/>
<dbReference type="RefSeq" id="XP_060413341.1">
    <property type="nucleotide sequence ID" value="XM_060564698.1"/>
</dbReference>
<evidence type="ECO:0000313" key="2">
    <source>
        <dbReference type="Proteomes" id="UP001230504"/>
    </source>
</evidence>
<dbReference type="EMBL" id="JAHLJV010000036">
    <property type="protein sequence ID" value="KAK1589804.1"/>
    <property type="molecule type" value="Genomic_DNA"/>
</dbReference>
<dbReference type="AlphaFoldDB" id="A0AAD8V4X6"/>
<sequence>MEEEPKYLFSAATVLAASSLLNGKESHNDREQFEEAAQFLSQLKDNGNYAAEEFCQHIDAMKRTMAAAQARRGGYATEGDTSTATPSTMPSFTDTVTLGQPFQTQHTTAGMALNEPSLQEPLAQPLLDLQFIDASIHNDGAQGLYWPDFSPESWTADTWAPT</sequence>